<feature type="non-terminal residue" evidence="2">
    <location>
        <position position="62"/>
    </location>
</feature>
<name>A0A821USW8_9BILA</name>
<accession>A0A821USW8</accession>
<proteinExistence type="predicted"/>
<evidence type="ECO:0000256" key="1">
    <source>
        <dbReference type="SAM" id="MobiDB-lite"/>
    </source>
</evidence>
<reference evidence="2" key="1">
    <citation type="submission" date="2021-02" db="EMBL/GenBank/DDBJ databases">
        <authorList>
            <person name="Nowell W R."/>
        </authorList>
    </citation>
    <scope>NUCLEOTIDE SEQUENCE</scope>
</reference>
<feature type="compositionally biased region" description="Pro residues" evidence="1">
    <location>
        <begin position="45"/>
        <end position="55"/>
    </location>
</feature>
<organism evidence="2 3">
    <name type="scientific">Rotaria socialis</name>
    <dbReference type="NCBI Taxonomy" id="392032"/>
    <lineage>
        <taxon>Eukaryota</taxon>
        <taxon>Metazoa</taxon>
        <taxon>Spiralia</taxon>
        <taxon>Gnathifera</taxon>
        <taxon>Rotifera</taxon>
        <taxon>Eurotatoria</taxon>
        <taxon>Bdelloidea</taxon>
        <taxon>Philodinida</taxon>
        <taxon>Philodinidae</taxon>
        <taxon>Rotaria</taxon>
    </lineage>
</organism>
<dbReference type="EMBL" id="CAJOBP010074746">
    <property type="protein sequence ID" value="CAF4894933.1"/>
    <property type="molecule type" value="Genomic_DNA"/>
</dbReference>
<evidence type="ECO:0000313" key="2">
    <source>
        <dbReference type="EMBL" id="CAF4894933.1"/>
    </source>
</evidence>
<feature type="compositionally biased region" description="Acidic residues" evidence="1">
    <location>
        <begin position="20"/>
        <end position="33"/>
    </location>
</feature>
<keyword evidence="3" id="KW-1185">Reference proteome</keyword>
<comment type="caution">
    <text evidence="2">The sequence shown here is derived from an EMBL/GenBank/DDBJ whole genome shotgun (WGS) entry which is preliminary data.</text>
</comment>
<dbReference type="Proteomes" id="UP000663873">
    <property type="component" value="Unassembled WGS sequence"/>
</dbReference>
<sequence length="62" mass="6824">GEYVLKPVKKISKPVISQADDVDDDDDDDDDDHGDFIDITHNPVQPEPVNIPDPPVDAIKTT</sequence>
<feature type="region of interest" description="Disordered" evidence="1">
    <location>
        <begin position="15"/>
        <end position="62"/>
    </location>
</feature>
<feature type="non-terminal residue" evidence="2">
    <location>
        <position position="1"/>
    </location>
</feature>
<evidence type="ECO:0000313" key="3">
    <source>
        <dbReference type="Proteomes" id="UP000663873"/>
    </source>
</evidence>
<protein>
    <submittedName>
        <fullName evidence="2">Uncharacterized protein</fullName>
    </submittedName>
</protein>
<gene>
    <name evidence="2" type="ORF">UJA718_LOCUS45245</name>
</gene>
<dbReference type="AlphaFoldDB" id="A0A821USW8"/>